<dbReference type="EMBL" id="UZAN01051554">
    <property type="protein sequence ID" value="VDP88980.1"/>
    <property type="molecule type" value="Genomic_DNA"/>
</dbReference>
<protein>
    <submittedName>
        <fullName evidence="3">GLOBIN domain-containing protein</fullName>
    </submittedName>
</protein>
<reference evidence="1 2" key="2">
    <citation type="submission" date="2018-11" db="EMBL/GenBank/DDBJ databases">
        <authorList>
            <consortium name="Pathogen Informatics"/>
        </authorList>
    </citation>
    <scope>NUCLEOTIDE SEQUENCE [LARGE SCALE GENOMIC DNA]</scope>
    <source>
        <strain evidence="1 2">Egypt</strain>
    </source>
</reference>
<sequence>MSEEDGYHTAIKVLDKLFYQPHKTIRGVVKDIPAKTAELSGTSEDLSKLSIKLRSCYTVSTEMECESEMDSIRTLESLVTRLPRRLQRMWAEVADGIVSSAGRYQFIDFIEMIEESRI</sequence>
<accession>A0A183AXX0</accession>
<reference evidence="3" key="1">
    <citation type="submission" date="2016-06" db="UniProtKB">
        <authorList>
            <consortium name="WormBaseParasite"/>
        </authorList>
    </citation>
    <scope>IDENTIFICATION</scope>
</reference>
<name>A0A183AXX0_9TREM</name>
<keyword evidence="2" id="KW-1185">Reference proteome</keyword>
<organism evidence="3">
    <name type="scientific">Echinostoma caproni</name>
    <dbReference type="NCBI Taxonomy" id="27848"/>
    <lineage>
        <taxon>Eukaryota</taxon>
        <taxon>Metazoa</taxon>
        <taxon>Spiralia</taxon>
        <taxon>Lophotrochozoa</taxon>
        <taxon>Platyhelminthes</taxon>
        <taxon>Trematoda</taxon>
        <taxon>Digenea</taxon>
        <taxon>Plagiorchiida</taxon>
        <taxon>Echinostomata</taxon>
        <taxon>Echinostomatoidea</taxon>
        <taxon>Echinostomatidae</taxon>
        <taxon>Echinostoma</taxon>
    </lineage>
</organism>
<evidence type="ECO:0000313" key="1">
    <source>
        <dbReference type="EMBL" id="VDP88980.1"/>
    </source>
</evidence>
<evidence type="ECO:0000313" key="3">
    <source>
        <dbReference type="WBParaSite" id="ECPE_0001184001-mRNA-1"/>
    </source>
</evidence>
<dbReference type="OrthoDB" id="6283219at2759"/>
<dbReference type="Proteomes" id="UP000272942">
    <property type="component" value="Unassembled WGS sequence"/>
</dbReference>
<dbReference type="WBParaSite" id="ECPE_0001184001-mRNA-1">
    <property type="protein sequence ID" value="ECPE_0001184001-mRNA-1"/>
    <property type="gene ID" value="ECPE_0001184001"/>
</dbReference>
<dbReference type="AlphaFoldDB" id="A0A183AXX0"/>
<proteinExistence type="predicted"/>
<evidence type="ECO:0000313" key="2">
    <source>
        <dbReference type="Proteomes" id="UP000272942"/>
    </source>
</evidence>
<gene>
    <name evidence="1" type="ORF">ECPE_LOCUS11805</name>
</gene>